<feature type="site" description="Important for substrate specificity" evidence="6">
    <location>
        <position position="160"/>
    </location>
</feature>
<feature type="active site" description="Nucleophile" evidence="5">
    <location>
        <position position="108"/>
    </location>
</feature>
<evidence type="ECO:0000313" key="8">
    <source>
        <dbReference type="EMBL" id="AUD05575.1"/>
    </source>
</evidence>
<dbReference type="GO" id="GO:0047372">
    <property type="term" value="F:monoacylglycerol lipase activity"/>
    <property type="evidence" value="ECO:0007669"/>
    <property type="project" value="UniProtKB-EC"/>
</dbReference>
<dbReference type="Proteomes" id="UP000232883">
    <property type="component" value="Chromosome"/>
</dbReference>
<protein>
    <recommendedName>
        <fullName evidence="4">Monoacylglycerol lipase</fullName>
        <ecNumber evidence="3">3.1.1.23</ecNumber>
    </recommendedName>
</protein>
<evidence type="ECO:0000256" key="5">
    <source>
        <dbReference type="PIRSR" id="PIRSR017388-1"/>
    </source>
</evidence>
<name>A0A2K8Z6T7_9BACT</name>
<dbReference type="InterPro" id="IPR029058">
    <property type="entry name" value="AB_hydrolase_fold"/>
</dbReference>
<dbReference type="PANTHER" id="PTHR11614">
    <property type="entry name" value="PHOSPHOLIPASE-RELATED"/>
    <property type="match status" value="1"/>
</dbReference>
<accession>A0A2K8Z6T7</accession>
<dbReference type="KEGG" id="spir:CWM47_29270"/>
<evidence type="ECO:0000256" key="6">
    <source>
        <dbReference type="PIRSR" id="PIRSR017388-3"/>
    </source>
</evidence>
<dbReference type="FunFam" id="3.40.50.1820:FF:000117">
    <property type="entry name" value="Monoglyceride lipase, putative"/>
    <property type="match status" value="1"/>
</dbReference>
<dbReference type="SUPFAM" id="SSF53474">
    <property type="entry name" value="alpha/beta-Hydrolases"/>
    <property type="match status" value="1"/>
</dbReference>
<dbReference type="RefSeq" id="WP_100992128.1">
    <property type="nucleotide sequence ID" value="NZ_CP025096.1"/>
</dbReference>
<dbReference type="Pfam" id="PF12146">
    <property type="entry name" value="Hydrolase_4"/>
    <property type="match status" value="1"/>
</dbReference>
<reference evidence="8 9" key="1">
    <citation type="submission" date="2017-11" db="EMBL/GenBank/DDBJ databases">
        <title>Taxonomic description and genome sequences of Spirosoma HA7 sp. nov., isolated from pollen microhabitat of Corylus avellana.</title>
        <authorList>
            <person name="Ambika Manirajan B."/>
            <person name="Suarez C."/>
            <person name="Ratering S."/>
            <person name="Geissler-Plaum R."/>
            <person name="Cardinale M."/>
            <person name="Sylvia S."/>
        </authorList>
    </citation>
    <scope>NUCLEOTIDE SEQUENCE [LARGE SCALE GENOMIC DNA]</scope>
    <source>
        <strain evidence="8 9">HA7</strain>
    </source>
</reference>
<dbReference type="OrthoDB" id="9780932at2"/>
<dbReference type="EMBL" id="CP025096">
    <property type="protein sequence ID" value="AUD05575.1"/>
    <property type="molecule type" value="Genomic_DNA"/>
</dbReference>
<evidence type="ECO:0000256" key="4">
    <source>
        <dbReference type="ARBA" id="ARBA00071261"/>
    </source>
</evidence>
<comment type="catalytic activity">
    <reaction evidence="1">
        <text>Hydrolyzes glycerol monoesters of long-chain fatty acids.</text>
        <dbReference type="EC" id="3.1.1.23"/>
    </reaction>
</comment>
<evidence type="ECO:0000259" key="7">
    <source>
        <dbReference type="Pfam" id="PF12146"/>
    </source>
</evidence>
<dbReference type="PIRSF" id="PIRSF017388">
    <property type="entry name" value="Esterase_lipase"/>
    <property type="match status" value="1"/>
</dbReference>
<gene>
    <name evidence="8" type="ORF">CWM47_29270</name>
</gene>
<dbReference type="InterPro" id="IPR012354">
    <property type="entry name" value="Esterase_lipase"/>
</dbReference>
<dbReference type="EC" id="3.1.1.23" evidence="3"/>
<evidence type="ECO:0000256" key="2">
    <source>
        <dbReference type="ARBA" id="ARBA00008645"/>
    </source>
</evidence>
<evidence type="ECO:0000256" key="1">
    <source>
        <dbReference type="ARBA" id="ARBA00001613"/>
    </source>
</evidence>
<keyword evidence="9" id="KW-1185">Reference proteome</keyword>
<sequence length="279" mass="31221">MEPTTSNFNNQAGLKIFTRTWLPQQDAKGTLILVHGFNSHSGYYQWVADQFTAIGFAVYALDLEGRGQSEGERFYVQSIYDYVKEVDQLVDIAKAAHPDLPLFVLGHSAGGVVATLYALDNSPKINGLISVSFVFQIPAPDFALAVLKGLSHLVPHLHSITLKNEDFSRNPEEVHIMNNDPLIAHESQPTKTMEQLVLADERLKKELSQITLPILILHGTDDKAARYTGSQFFYDNATSTDKSLKLYEGHYHSLLTDVDKELVMADIKDWVIKHVNTPQ</sequence>
<dbReference type="Gene3D" id="3.40.50.1820">
    <property type="entry name" value="alpha/beta hydrolase"/>
    <property type="match status" value="1"/>
</dbReference>
<proteinExistence type="inferred from homology"/>
<evidence type="ECO:0000256" key="3">
    <source>
        <dbReference type="ARBA" id="ARBA00013254"/>
    </source>
</evidence>
<dbReference type="InterPro" id="IPR022742">
    <property type="entry name" value="Hydrolase_4"/>
</dbReference>
<evidence type="ECO:0000313" key="9">
    <source>
        <dbReference type="Proteomes" id="UP000232883"/>
    </source>
</evidence>
<organism evidence="8 9">
    <name type="scientific">Spirosoma pollinicola</name>
    <dbReference type="NCBI Taxonomy" id="2057025"/>
    <lineage>
        <taxon>Bacteria</taxon>
        <taxon>Pseudomonadati</taxon>
        <taxon>Bacteroidota</taxon>
        <taxon>Cytophagia</taxon>
        <taxon>Cytophagales</taxon>
        <taxon>Cytophagaceae</taxon>
        <taxon>Spirosoma</taxon>
    </lineage>
</organism>
<feature type="active site" description="Charge relay system" evidence="5">
    <location>
        <position position="252"/>
    </location>
</feature>
<keyword evidence="8" id="KW-0378">Hydrolase</keyword>
<dbReference type="AlphaFoldDB" id="A0A2K8Z6T7"/>
<dbReference type="InterPro" id="IPR000073">
    <property type="entry name" value="AB_hydrolase_1"/>
</dbReference>
<feature type="domain" description="Serine aminopeptidase S33" evidence="7">
    <location>
        <begin position="26"/>
        <end position="258"/>
    </location>
</feature>
<comment type="similarity">
    <text evidence="2">Belongs to the AB hydrolase superfamily.</text>
</comment>
<dbReference type="PRINTS" id="PR00111">
    <property type="entry name" value="ABHYDROLASE"/>
</dbReference>
<feature type="active site" description="Charge relay system" evidence="5">
    <location>
        <position position="222"/>
    </location>
</feature>
<dbReference type="InterPro" id="IPR051044">
    <property type="entry name" value="MAG_DAG_Lipase"/>
</dbReference>